<comment type="similarity">
    <text evidence="1">Belongs to the AfsR/DnrI/RedD regulatory family.</text>
</comment>
<dbReference type="InterPro" id="IPR002182">
    <property type="entry name" value="NB-ARC"/>
</dbReference>
<dbReference type="InterPro" id="IPR027417">
    <property type="entry name" value="P-loop_NTPase"/>
</dbReference>
<evidence type="ECO:0000313" key="9">
    <source>
        <dbReference type="EMBL" id="GAA3373809.1"/>
    </source>
</evidence>
<evidence type="ECO:0000256" key="3">
    <source>
        <dbReference type="ARBA" id="ARBA00023015"/>
    </source>
</evidence>
<proteinExistence type="inferred from homology"/>
<evidence type="ECO:0000313" key="10">
    <source>
        <dbReference type="Proteomes" id="UP001499990"/>
    </source>
</evidence>
<dbReference type="InterPro" id="IPR005158">
    <property type="entry name" value="BTAD"/>
</dbReference>
<feature type="DNA-binding region" description="OmpR/PhoB-type" evidence="6">
    <location>
        <begin position="1"/>
        <end position="91"/>
    </location>
</feature>
<keyword evidence="5" id="KW-0804">Transcription</keyword>
<evidence type="ECO:0000256" key="2">
    <source>
        <dbReference type="ARBA" id="ARBA00023012"/>
    </source>
</evidence>
<dbReference type="Gene3D" id="1.25.40.10">
    <property type="entry name" value="Tetratricopeptide repeat domain"/>
    <property type="match status" value="3"/>
</dbReference>
<dbReference type="Gene3D" id="3.40.50.300">
    <property type="entry name" value="P-loop containing nucleotide triphosphate hydrolases"/>
    <property type="match status" value="1"/>
</dbReference>
<keyword evidence="3" id="KW-0805">Transcription regulation</keyword>
<evidence type="ECO:0000256" key="1">
    <source>
        <dbReference type="ARBA" id="ARBA00005820"/>
    </source>
</evidence>
<dbReference type="Pfam" id="PF13424">
    <property type="entry name" value="TPR_12"/>
    <property type="match status" value="2"/>
</dbReference>
<evidence type="ECO:0000259" key="8">
    <source>
        <dbReference type="PROSITE" id="PS51755"/>
    </source>
</evidence>
<gene>
    <name evidence="9" type="primary">afsR_2</name>
    <name evidence="9" type="ORF">GCM10020367_35210</name>
</gene>
<feature type="domain" description="OmpR/PhoB-type" evidence="8">
    <location>
        <begin position="1"/>
        <end position="91"/>
    </location>
</feature>
<organism evidence="9 10">
    <name type="scientific">Streptomyces sannanensis</name>
    <dbReference type="NCBI Taxonomy" id="285536"/>
    <lineage>
        <taxon>Bacteria</taxon>
        <taxon>Bacillati</taxon>
        <taxon>Actinomycetota</taxon>
        <taxon>Actinomycetes</taxon>
        <taxon>Kitasatosporales</taxon>
        <taxon>Streptomycetaceae</taxon>
        <taxon>Streptomyces</taxon>
    </lineage>
</organism>
<evidence type="ECO:0000256" key="4">
    <source>
        <dbReference type="ARBA" id="ARBA00023125"/>
    </source>
</evidence>
<dbReference type="Pfam" id="PF00931">
    <property type="entry name" value="NB-ARC"/>
    <property type="match status" value="1"/>
</dbReference>
<dbReference type="PROSITE" id="PS51755">
    <property type="entry name" value="OMPR_PHOB"/>
    <property type="match status" value="1"/>
</dbReference>
<evidence type="ECO:0000256" key="5">
    <source>
        <dbReference type="ARBA" id="ARBA00023163"/>
    </source>
</evidence>
<dbReference type="InterPro" id="IPR011990">
    <property type="entry name" value="TPR-like_helical_dom_sf"/>
</dbReference>
<accession>A0ABP6SDD2</accession>
<keyword evidence="2" id="KW-0902">Two-component regulatory system</keyword>
<sequence length="1005" mass="107443">MRFGLIGPPVVLNGAGSPQPLTSPKVRALLATLLLRPNRVVPVADLKDAMWGDEPPRSAHASLHNHVTRLRRILAEDDRLRAVPSGYLLRVEQGELDIEVFDASVRSARVAHSAGDWQGVAADTRTALELWRGAPMSGLPAEAVDLALVQRLDEARLLALEWRYDAELQLGRYAALGPELAALIAEFPLREAFHRQLMLALHRSGRQAEALAAFQSLRLRLVKELGVDPGSAVQEAYQEVLRTPPVPRPAGPGGAAGDDGRTGGGMAAGAVGSAGQPGGGGSPVSPGCPESAAEPGETVYSPPRPAQLPPAPAHFTGREATVRAIRAALTSPASKPPAAVESTGRPSVAVISGMAGVGKSALAAHIAHAIGGEFPDGQLYFNLHGHTPGMTPLAPAQALAAMLCDLGVDTCRIPDEPDAAAAMLRSTLVASRVLLVLDDAASAAQVRPLLPAASGCAVIVTSRSPLTALDGADRFPLAPLSAAESGELLRSVAGRDLHQHADRIAELCGRLPLALRVVAARLAARHALTAGTMAGLLDAEDGRLDHLEYDDLSVRRSLAVAHDALDPDAALALRRLGTLDLAEYEAPVVARLMDTDERRASAALDRLADVALLEEVAYGRFAPHDLVRHFARELAVRHDAYPVRAAATERALRWYAEAVRQASLAVVRNNGDGEKRLPPPIGDAAPFASTERAFAWGDRELANLATLTEKYARSSPTVLLLVRSCFPLFQNRGRFPELRCLNQQALDAARASRDPRAEAYALADLAGAYFLCGRWDTALALNDEALALWRRLGEGGRVQRCLGNRGMLLESLGRYEAAAEALEQSLEYARRLGDERGEAIVLSHLGNLMEHQDPRQAIEYHARSLAVGERLGSVQLRRTALTNIGYAHIELGEPYAAVRHFEASLDAGKDGDWPGEAQARIGLARALRRLGRAREAEVQCLVLLERCAQRCDGYAEGLTRGEYGHVLRARGDRQAARQQWRLGLAALNGTDEKAVAELKGLLDSE</sequence>
<keyword evidence="4 6" id="KW-0238">DNA-binding</keyword>
<name>A0ABP6SDD2_9ACTN</name>
<dbReference type="InterPro" id="IPR016032">
    <property type="entry name" value="Sig_transdc_resp-reg_C-effctor"/>
</dbReference>
<dbReference type="Pfam" id="PF00486">
    <property type="entry name" value="Trans_reg_C"/>
    <property type="match status" value="1"/>
</dbReference>
<dbReference type="PRINTS" id="PR00364">
    <property type="entry name" value="DISEASERSIST"/>
</dbReference>
<dbReference type="SUPFAM" id="SSF52540">
    <property type="entry name" value="P-loop containing nucleoside triphosphate hydrolases"/>
    <property type="match status" value="1"/>
</dbReference>
<dbReference type="RefSeq" id="WP_345038590.1">
    <property type="nucleotide sequence ID" value="NZ_BAAAYL010000001.1"/>
</dbReference>
<keyword evidence="10" id="KW-1185">Reference proteome</keyword>
<evidence type="ECO:0000256" key="6">
    <source>
        <dbReference type="PROSITE-ProRule" id="PRU01091"/>
    </source>
</evidence>
<dbReference type="InterPro" id="IPR036388">
    <property type="entry name" value="WH-like_DNA-bd_sf"/>
</dbReference>
<dbReference type="Proteomes" id="UP001499990">
    <property type="component" value="Unassembled WGS sequence"/>
</dbReference>
<dbReference type="SMART" id="SM01043">
    <property type="entry name" value="BTAD"/>
    <property type="match status" value="1"/>
</dbReference>
<dbReference type="InterPro" id="IPR019734">
    <property type="entry name" value="TPR_rpt"/>
</dbReference>
<dbReference type="SUPFAM" id="SSF46894">
    <property type="entry name" value="C-terminal effector domain of the bipartite response regulators"/>
    <property type="match status" value="1"/>
</dbReference>
<dbReference type="PANTHER" id="PTHR35807">
    <property type="entry name" value="TRANSCRIPTIONAL REGULATOR REDD-RELATED"/>
    <property type="match status" value="1"/>
</dbReference>
<dbReference type="InterPro" id="IPR051677">
    <property type="entry name" value="AfsR-DnrI-RedD_regulator"/>
</dbReference>
<feature type="compositionally biased region" description="Gly residues" evidence="7">
    <location>
        <begin position="251"/>
        <end position="267"/>
    </location>
</feature>
<dbReference type="SMART" id="SM00862">
    <property type="entry name" value="Trans_reg_C"/>
    <property type="match status" value="1"/>
</dbReference>
<dbReference type="InterPro" id="IPR001867">
    <property type="entry name" value="OmpR/PhoB-type_DNA-bd"/>
</dbReference>
<dbReference type="PANTHER" id="PTHR35807:SF1">
    <property type="entry name" value="TRANSCRIPTIONAL REGULATOR REDD"/>
    <property type="match status" value="1"/>
</dbReference>
<dbReference type="EMBL" id="BAAAYL010000001">
    <property type="protein sequence ID" value="GAA3373809.1"/>
    <property type="molecule type" value="Genomic_DNA"/>
</dbReference>
<dbReference type="CDD" id="cd15831">
    <property type="entry name" value="BTAD"/>
    <property type="match status" value="1"/>
</dbReference>
<protein>
    <submittedName>
        <fullName evidence="9">Transcriptional regulator AfsR</fullName>
    </submittedName>
</protein>
<feature type="region of interest" description="Disordered" evidence="7">
    <location>
        <begin position="243"/>
        <end position="309"/>
    </location>
</feature>
<evidence type="ECO:0000256" key="7">
    <source>
        <dbReference type="SAM" id="MobiDB-lite"/>
    </source>
</evidence>
<dbReference type="Pfam" id="PF03704">
    <property type="entry name" value="BTAD"/>
    <property type="match status" value="1"/>
</dbReference>
<reference evidence="10" key="1">
    <citation type="journal article" date="2019" name="Int. J. Syst. Evol. Microbiol.">
        <title>The Global Catalogue of Microorganisms (GCM) 10K type strain sequencing project: providing services to taxonomists for standard genome sequencing and annotation.</title>
        <authorList>
            <consortium name="The Broad Institute Genomics Platform"/>
            <consortium name="The Broad Institute Genome Sequencing Center for Infectious Disease"/>
            <person name="Wu L."/>
            <person name="Ma J."/>
        </authorList>
    </citation>
    <scope>NUCLEOTIDE SEQUENCE [LARGE SCALE GENOMIC DNA]</scope>
    <source>
        <strain evidence="10">JCM 9651</strain>
    </source>
</reference>
<dbReference type="SMART" id="SM00028">
    <property type="entry name" value="TPR"/>
    <property type="match status" value="5"/>
</dbReference>
<dbReference type="SUPFAM" id="SSF48452">
    <property type="entry name" value="TPR-like"/>
    <property type="match status" value="2"/>
</dbReference>
<comment type="caution">
    <text evidence="9">The sequence shown here is derived from an EMBL/GenBank/DDBJ whole genome shotgun (WGS) entry which is preliminary data.</text>
</comment>
<dbReference type="Gene3D" id="1.10.10.10">
    <property type="entry name" value="Winged helix-like DNA-binding domain superfamily/Winged helix DNA-binding domain"/>
    <property type="match status" value="1"/>
</dbReference>